<feature type="compositionally biased region" description="Basic and acidic residues" evidence="1">
    <location>
        <begin position="79"/>
        <end position="93"/>
    </location>
</feature>
<accession>A0A8S9XV92</accession>
<protein>
    <submittedName>
        <fullName evidence="3">Uncharacterized protein</fullName>
    </submittedName>
</protein>
<proteinExistence type="predicted"/>
<dbReference type="Proteomes" id="UP000466442">
    <property type="component" value="Unassembled WGS sequence"/>
</dbReference>
<dbReference type="AlphaFoldDB" id="A0A8S9XV92"/>
<evidence type="ECO:0000256" key="2">
    <source>
        <dbReference type="SAM" id="SignalP"/>
    </source>
</evidence>
<feature type="chain" id="PRO_5035871313" evidence="2">
    <location>
        <begin position="22"/>
        <end position="194"/>
    </location>
</feature>
<keyword evidence="4" id="KW-1185">Reference proteome</keyword>
<gene>
    <name evidence="3" type="ORF">GE061_012742</name>
</gene>
<keyword evidence="2" id="KW-0732">Signal</keyword>
<evidence type="ECO:0000256" key="1">
    <source>
        <dbReference type="SAM" id="MobiDB-lite"/>
    </source>
</evidence>
<feature type="compositionally biased region" description="Acidic residues" evidence="1">
    <location>
        <begin position="108"/>
        <end position="125"/>
    </location>
</feature>
<feature type="signal peptide" evidence="2">
    <location>
        <begin position="1"/>
        <end position="21"/>
    </location>
</feature>
<sequence>MTTISLLQSLICVGRAGLITAETSTFFITCQTVDAVFAVDFRQARLQLGVMPRTESPRAQTTIQKKQRAANQKNVKAANKKEGKATLRKRLESESESDVDEPSFSLQDTDESVGLDFSSSEDEVTDSFANAQPHTSTPHVNTTLEPMPCSSKQHPHPKPAAAEAIEIENLTNEEIRCEVGDFVAVRSWGSNPLD</sequence>
<organism evidence="3 4">
    <name type="scientific">Apolygus lucorum</name>
    <name type="common">Small green plant bug</name>
    <name type="synonym">Lygocoris lucorum</name>
    <dbReference type="NCBI Taxonomy" id="248454"/>
    <lineage>
        <taxon>Eukaryota</taxon>
        <taxon>Metazoa</taxon>
        <taxon>Ecdysozoa</taxon>
        <taxon>Arthropoda</taxon>
        <taxon>Hexapoda</taxon>
        <taxon>Insecta</taxon>
        <taxon>Pterygota</taxon>
        <taxon>Neoptera</taxon>
        <taxon>Paraneoptera</taxon>
        <taxon>Hemiptera</taxon>
        <taxon>Heteroptera</taxon>
        <taxon>Panheteroptera</taxon>
        <taxon>Cimicomorpha</taxon>
        <taxon>Miridae</taxon>
        <taxon>Mirini</taxon>
        <taxon>Apolygus</taxon>
    </lineage>
</organism>
<comment type="caution">
    <text evidence="3">The sequence shown here is derived from an EMBL/GenBank/DDBJ whole genome shotgun (WGS) entry which is preliminary data.</text>
</comment>
<evidence type="ECO:0000313" key="3">
    <source>
        <dbReference type="EMBL" id="KAF6212221.1"/>
    </source>
</evidence>
<feature type="region of interest" description="Disordered" evidence="1">
    <location>
        <begin position="52"/>
        <end position="160"/>
    </location>
</feature>
<feature type="compositionally biased region" description="Polar residues" evidence="1">
    <location>
        <begin position="127"/>
        <end position="144"/>
    </location>
</feature>
<name>A0A8S9XV92_APOLU</name>
<evidence type="ECO:0000313" key="4">
    <source>
        <dbReference type="Proteomes" id="UP000466442"/>
    </source>
</evidence>
<dbReference type="EMBL" id="WIXP02000004">
    <property type="protein sequence ID" value="KAF6212221.1"/>
    <property type="molecule type" value="Genomic_DNA"/>
</dbReference>
<reference evidence="3" key="1">
    <citation type="journal article" date="2021" name="Mol. Ecol. Resour.">
        <title>Apolygus lucorum genome provides insights into omnivorousness and mesophyll feeding.</title>
        <authorList>
            <person name="Liu Y."/>
            <person name="Liu H."/>
            <person name="Wang H."/>
            <person name="Huang T."/>
            <person name="Liu B."/>
            <person name="Yang B."/>
            <person name="Yin L."/>
            <person name="Li B."/>
            <person name="Zhang Y."/>
            <person name="Zhang S."/>
            <person name="Jiang F."/>
            <person name="Zhang X."/>
            <person name="Ren Y."/>
            <person name="Wang B."/>
            <person name="Wang S."/>
            <person name="Lu Y."/>
            <person name="Wu K."/>
            <person name="Fan W."/>
            <person name="Wang G."/>
        </authorList>
    </citation>
    <scope>NUCLEOTIDE SEQUENCE</scope>
    <source>
        <strain evidence="3">12Hb</strain>
    </source>
</reference>